<proteinExistence type="predicted"/>
<keyword evidence="4" id="KW-1185">Reference proteome</keyword>
<reference evidence="3 4" key="1">
    <citation type="journal article" date="2020" name="BMC Genomics">
        <title>Intraspecific diversification of the crop wild relative Brassica cretica Lam. using demographic model selection.</title>
        <authorList>
            <person name="Kioukis A."/>
            <person name="Michalopoulou V.A."/>
            <person name="Briers L."/>
            <person name="Pirintsos S."/>
            <person name="Studholme D.J."/>
            <person name="Pavlidis P."/>
            <person name="Sarris P.F."/>
        </authorList>
    </citation>
    <scope>NUCLEOTIDE SEQUENCE [LARGE SCALE GENOMIC DNA]</scope>
    <source>
        <strain evidence="4">cv. PFS-1207/04</strain>
    </source>
</reference>
<keyword evidence="2" id="KW-0833">Ubl conjugation pathway</keyword>
<organism evidence="3 4">
    <name type="scientific">Brassica cretica</name>
    <name type="common">Mustard</name>
    <dbReference type="NCBI Taxonomy" id="69181"/>
    <lineage>
        <taxon>Eukaryota</taxon>
        <taxon>Viridiplantae</taxon>
        <taxon>Streptophyta</taxon>
        <taxon>Embryophyta</taxon>
        <taxon>Tracheophyta</taxon>
        <taxon>Spermatophyta</taxon>
        <taxon>Magnoliopsida</taxon>
        <taxon>eudicotyledons</taxon>
        <taxon>Gunneridae</taxon>
        <taxon>Pentapetalae</taxon>
        <taxon>rosids</taxon>
        <taxon>malvids</taxon>
        <taxon>Brassicales</taxon>
        <taxon>Brassicaceae</taxon>
        <taxon>Brassiceae</taxon>
        <taxon>Brassica</taxon>
    </lineage>
</organism>
<evidence type="ECO:0000256" key="2">
    <source>
        <dbReference type="ARBA" id="ARBA00022786"/>
    </source>
</evidence>
<feature type="non-terminal residue" evidence="3">
    <location>
        <position position="1"/>
    </location>
</feature>
<dbReference type="InterPro" id="IPR011989">
    <property type="entry name" value="ARM-like"/>
</dbReference>
<keyword evidence="1" id="KW-0677">Repeat</keyword>
<evidence type="ECO:0000313" key="3">
    <source>
        <dbReference type="EMBL" id="KAF3576607.1"/>
    </source>
</evidence>
<dbReference type="InterPro" id="IPR000225">
    <property type="entry name" value="Armadillo"/>
</dbReference>
<sequence length="283" mass="31739">IINLDVLPSLLLTETVPSLSLGMFAGDGEEVRSVRSAPQGPSRRSRNHQMSGFILSLLLYEFQSAVQSSYDNDLKDETRDKHREFTFAMETQVVKIEKSHKEARKGTPRRVRLDEDDQDDRNELTLFLAGPSDSERKQISTNGVKKYGTLGLQEKDLRQTVLTLQLQTSSYVRRLEATVDMPRYSDVFRVPPGRQAIVREGGIPLLVETVDSGSQRGKENAASVLLQLCLNSPKFCTLVLQEGAIPPLVALSQSGTQRAKEKAQQLLSHFRNQRDARMKKGRS</sequence>
<gene>
    <name evidence="3" type="ORF">DY000_02032675</name>
</gene>
<dbReference type="PANTHER" id="PTHR23315">
    <property type="entry name" value="U BOX DOMAIN-CONTAINING"/>
    <property type="match status" value="1"/>
</dbReference>
<accession>A0ABQ7DF29</accession>
<dbReference type="PANTHER" id="PTHR23315:SF278">
    <property type="entry name" value="U-BOX DOMAIN-CONTAINING PROTEIN 3"/>
    <property type="match status" value="1"/>
</dbReference>
<dbReference type="InterPro" id="IPR016024">
    <property type="entry name" value="ARM-type_fold"/>
</dbReference>
<protein>
    <submittedName>
        <fullName evidence="3">Uncharacterized protein</fullName>
    </submittedName>
</protein>
<comment type="caution">
    <text evidence="3">The sequence shown here is derived from an EMBL/GenBank/DDBJ whole genome shotgun (WGS) entry which is preliminary data.</text>
</comment>
<dbReference type="Proteomes" id="UP000266723">
    <property type="component" value="Unassembled WGS sequence"/>
</dbReference>
<dbReference type="Gene3D" id="1.25.10.10">
    <property type="entry name" value="Leucine-rich Repeat Variant"/>
    <property type="match status" value="1"/>
</dbReference>
<dbReference type="Pfam" id="PF00514">
    <property type="entry name" value="Arm"/>
    <property type="match status" value="1"/>
</dbReference>
<dbReference type="EMBL" id="QGKV02000649">
    <property type="protein sequence ID" value="KAF3576607.1"/>
    <property type="molecule type" value="Genomic_DNA"/>
</dbReference>
<evidence type="ECO:0000256" key="1">
    <source>
        <dbReference type="ARBA" id="ARBA00022737"/>
    </source>
</evidence>
<dbReference type="SUPFAM" id="SSF48371">
    <property type="entry name" value="ARM repeat"/>
    <property type="match status" value="1"/>
</dbReference>
<evidence type="ECO:0000313" key="4">
    <source>
        <dbReference type="Proteomes" id="UP000266723"/>
    </source>
</evidence>
<name>A0ABQ7DF29_BRACR</name>